<evidence type="ECO:0000256" key="4">
    <source>
        <dbReference type="ARBA" id="ARBA00022722"/>
    </source>
</evidence>
<reference evidence="11 12" key="1">
    <citation type="submission" date="2020-04" db="EMBL/GenBank/DDBJ databases">
        <authorList>
            <person name="Wallbank WR R."/>
            <person name="Pardo Diaz C."/>
            <person name="Kozak K."/>
            <person name="Martin S."/>
            <person name="Jiggins C."/>
            <person name="Moest M."/>
            <person name="Warren A I."/>
            <person name="Byers J.R.P. K."/>
            <person name="Montejo-Kovacevich G."/>
            <person name="Yen C E."/>
        </authorList>
    </citation>
    <scope>NUCLEOTIDE SEQUENCE [LARGE SCALE GENOMIC DNA]</scope>
</reference>
<dbReference type="InterPro" id="IPR002156">
    <property type="entry name" value="RNaseH_domain"/>
</dbReference>
<dbReference type="InterPro" id="IPR005135">
    <property type="entry name" value="Endo/exonuclease/phosphatase"/>
</dbReference>
<evidence type="ECO:0000256" key="5">
    <source>
        <dbReference type="ARBA" id="ARBA00022723"/>
    </source>
</evidence>
<dbReference type="InterPro" id="IPR012337">
    <property type="entry name" value="RNaseH-like_sf"/>
</dbReference>
<keyword evidence="5" id="KW-0479">Metal-binding</keyword>
<evidence type="ECO:0000259" key="10">
    <source>
        <dbReference type="PROSITE" id="PS50879"/>
    </source>
</evidence>
<evidence type="ECO:0000256" key="6">
    <source>
        <dbReference type="ARBA" id="ARBA00022759"/>
    </source>
</evidence>
<dbReference type="SUPFAM" id="SSF56219">
    <property type="entry name" value="DNase I-like"/>
    <property type="match status" value="1"/>
</dbReference>
<dbReference type="GO" id="GO:0046872">
    <property type="term" value="F:metal ion binding"/>
    <property type="evidence" value="ECO:0007669"/>
    <property type="project" value="UniProtKB-KW"/>
</dbReference>
<comment type="catalytic activity">
    <reaction evidence="1">
        <text>Endonucleolytic cleavage to 5'-phosphomonoester.</text>
        <dbReference type="EC" id="3.1.26.4"/>
    </reaction>
</comment>
<dbReference type="PANTHER" id="PTHR10642:SF26">
    <property type="entry name" value="RIBONUCLEASE H1"/>
    <property type="match status" value="1"/>
</dbReference>
<dbReference type="InterPro" id="IPR036397">
    <property type="entry name" value="RNaseH_sf"/>
</dbReference>
<dbReference type="CDD" id="cd09276">
    <property type="entry name" value="Rnase_HI_RT_non_LTR"/>
    <property type="match status" value="1"/>
</dbReference>
<comment type="similarity">
    <text evidence="2">Belongs to the RNase H family.</text>
</comment>
<feature type="region of interest" description="Disordered" evidence="9">
    <location>
        <begin position="144"/>
        <end position="163"/>
    </location>
</feature>
<dbReference type="Pfam" id="PF00075">
    <property type="entry name" value="RNase_H"/>
    <property type="match status" value="1"/>
</dbReference>
<dbReference type="PANTHER" id="PTHR10642">
    <property type="entry name" value="RIBONUCLEASE H1"/>
    <property type="match status" value="1"/>
</dbReference>
<dbReference type="Gene3D" id="3.60.10.10">
    <property type="entry name" value="Endonuclease/exonuclease/phosphatase"/>
    <property type="match status" value="1"/>
</dbReference>
<name>A0A8S0ZDW2_ARCPL</name>
<dbReference type="Proteomes" id="UP000494256">
    <property type="component" value="Unassembled WGS sequence"/>
</dbReference>
<dbReference type="EMBL" id="CADEBD010000288">
    <property type="protein sequence ID" value="CAB3231597.1"/>
    <property type="molecule type" value="Genomic_DNA"/>
</dbReference>
<evidence type="ECO:0000256" key="3">
    <source>
        <dbReference type="ARBA" id="ARBA00012180"/>
    </source>
</evidence>
<dbReference type="OrthoDB" id="5837849at2759"/>
<proteinExistence type="inferred from homology"/>
<accession>A0A8S0ZDW2</accession>
<keyword evidence="8" id="KW-0175">Coiled coil</keyword>
<evidence type="ECO:0000256" key="7">
    <source>
        <dbReference type="ARBA" id="ARBA00022801"/>
    </source>
</evidence>
<evidence type="ECO:0000313" key="12">
    <source>
        <dbReference type="Proteomes" id="UP000494256"/>
    </source>
</evidence>
<dbReference type="Pfam" id="PF14529">
    <property type="entry name" value="Exo_endo_phos_2"/>
    <property type="match status" value="1"/>
</dbReference>
<evidence type="ECO:0000313" key="11">
    <source>
        <dbReference type="EMBL" id="CAB3231597.1"/>
    </source>
</evidence>
<feature type="domain" description="RNase H type-1" evidence="10">
    <location>
        <begin position="1130"/>
        <end position="1263"/>
    </location>
</feature>
<gene>
    <name evidence="11" type="ORF">APLA_LOCUS5304</name>
</gene>
<keyword evidence="4" id="KW-0540">Nuclease</keyword>
<dbReference type="PROSITE" id="PS50879">
    <property type="entry name" value="RNASE_H_1"/>
    <property type="match status" value="1"/>
</dbReference>
<dbReference type="GO" id="GO:0003676">
    <property type="term" value="F:nucleic acid binding"/>
    <property type="evidence" value="ECO:0007669"/>
    <property type="project" value="InterPro"/>
</dbReference>
<dbReference type="InterPro" id="IPR050092">
    <property type="entry name" value="RNase_H"/>
</dbReference>
<comment type="caution">
    <text evidence="11">The sequence shown here is derived from an EMBL/GenBank/DDBJ whole genome shotgun (WGS) entry which is preliminary data.</text>
</comment>
<dbReference type="EC" id="3.1.26.4" evidence="3"/>
<dbReference type="CDD" id="cd09077">
    <property type="entry name" value="R1-I-EN"/>
    <property type="match status" value="1"/>
</dbReference>
<evidence type="ECO:0000256" key="8">
    <source>
        <dbReference type="SAM" id="Coils"/>
    </source>
</evidence>
<keyword evidence="7" id="KW-0378">Hydrolase</keyword>
<protein>
    <recommendedName>
        <fullName evidence="3">ribonuclease H</fullName>
        <ecNumber evidence="3">3.1.26.4</ecNumber>
    </recommendedName>
</protein>
<sequence length="1424" mass="157464">MDLATIRANKLLQDGKEALEKATNMRRECKAEALECLQALYETVLGIADSRNRHRVALEEERTRAAKELVRVERAHARKLAEIGSLTGDRLAETQHLIAGLRGLVEGVQKWLNFEMDAPIKIIGSIHLELQRVMAGRLPQHGLEGDAGGASRVPQTLNPTRTPGPDPDLLSLGSKMQGLADQFRALQVDIDRWRLEMDEMTRGRAGADCFRGEPAMPESDCTRGKMEDITQQLKQLREAVDLNTRAVERHQALSPPSPPEDARGACLLTEGPAMDLLRSIRSEIAEVRDLILIEPRAPSAGTDLGGELARSDTREVVRSAIGPLESKLDDLAGRTLEIGETVRTYAGVLRSSPNPRHGPVDDPADQDASYGLIVESINPQHSGGDVIDALKKGVDVVSLGVGVKGLRRVRRGRVVADCATPEERRTLRDAIRASNTGLSAVDAQKKQPHLRLIGVAHHLSDEKMSTAILSQNSGLLREVPEQQRSARVVRRVKGRTGEKSTVIMEANLGRGFAATKDLLRTASREGISLLLLQEPYVGATKKLEVSGAQVFQGGAGNEPSKAAVVVLDDRLRASMEPDCAAYNMVGIRIFIEGLCVGAVSVYLEGDSSLDEDLSKLKTIKAALRTDYCLVAGDVNAKSPWWGSEEEDSRGASLAEFAAQESLQVINEGTTPTFSAFRQGRHYNSIIDVTMASDRLAPRITNWKVDADLSDLSDHRPISFCVSADKELTVLQNTSTKLFNTKKADWELFDDELTANLDERGLTPERARTVSTSEDLEELVESLTGCIREACRVAIPAMSSGRRRPQASWWAPEIEDKKKTVNRLRSRIRNASSERRQYVVDRYLEAKRAYKEAIQEAITRSWREFCGKQEKESVWDGIYRVIRKCGAMKSDELLRDPAARGTTLTHIASAQLLAETFYPRDTEETDTSEQRECRAKVAQAFKFINERPIELTNFTAAEGSLKVLGLTVDHQLNFREHLAGARGRAVTLYKRVARTASAGWGLNSNVLRIIYQTVVEPTVLYAANVWAEAAKKKYNRVILERTARQFAILISKAHRTTSFTSAAALSGILPLDLRAQEQLKLYGVRRGRPLPELRDYDMERRIGPFDLPHPALRGGLAYLRASSVADLEQLDKDGMQIYTDGSKIEGRVGGGVTIWRGGQEVRHARFRLSDHCSVFQAELVAIDRALTMARKSHRHEKICILSDSRSALETLADPASLHPITNKIKGKLAELRDEGVEVQWVWVKAHVGLPGNERADELAKEGALKDKRAPVYTDFPLSAAKRLIRAATIDEWQQRYVESTTGRITRLFLGDVRRARKIFGAHNHTNLMTQLLTGHGGIRAYLHRFKLADSPGCICDGVTAETVEHILIHCPRFAALRHDCESSMGINLSESNLAEIMGRNESRAVLLSYGSKIMKIAGRANGSKG</sequence>
<feature type="coiled-coil region" evidence="8">
    <location>
        <begin position="813"/>
        <end position="859"/>
    </location>
</feature>
<evidence type="ECO:0000256" key="2">
    <source>
        <dbReference type="ARBA" id="ARBA00005300"/>
    </source>
</evidence>
<feature type="coiled-coil region" evidence="8">
    <location>
        <begin position="219"/>
        <end position="246"/>
    </location>
</feature>
<dbReference type="InterPro" id="IPR036691">
    <property type="entry name" value="Endo/exonu/phosph_ase_sf"/>
</dbReference>
<evidence type="ECO:0000256" key="9">
    <source>
        <dbReference type="SAM" id="MobiDB-lite"/>
    </source>
</evidence>
<keyword evidence="6" id="KW-0255">Endonuclease</keyword>
<dbReference type="GO" id="GO:0004523">
    <property type="term" value="F:RNA-DNA hybrid ribonuclease activity"/>
    <property type="evidence" value="ECO:0007669"/>
    <property type="project" value="UniProtKB-EC"/>
</dbReference>
<dbReference type="Gene3D" id="3.30.420.10">
    <property type="entry name" value="Ribonuclease H-like superfamily/Ribonuclease H"/>
    <property type="match status" value="1"/>
</dbReference>
<dbReference type="GO" id="GO:0043137">
    <property type="term" value="P:DNA replication, removal of RNA primer"/>
    <property type="evidence" value="ECO:0007669"/>
    <property type="project" value="TreeGrafter"/>
</dbReference>
<evidence type="ECO:0000256" key="1">
    <source>
        <dbReference type="ARBA" id="ARBA00000077"/>
    </source>
</evidence>
<feature type="coiled-coil region" evidence="8">
    <location>
        <begin position="12"/>
        <end position="75"/>
    </location>
</feature>
<organism evidence="11 12">
    <name type="scientific">Arctia plantaginis</name>
    <name type="common">Wood tiger moth</name>
    <name type="synonym">Phalaena plantaginis</name>
    <dbReference type="NCBI Taxonomy" id="874455"/>
    <lineage>
        <taxon>Eukaryota</taxon>
        <taxon>Metazoa</taxon>
        <taxon>Ecdysozoa</taxon>
        <taxon>Arthropoda</taxon>
        <taxon>Hexapoda</taxon>
        <taxon>Insecta</taxon>
        <taxon>Pterygota</taxon>
        <taxon>Neoptera</taxon>
        <taxon>Endopterygota</taxon>
        <taxon>Lepidoptera</taxon>
        <taxon>Glossata</taxon>
        <taxon>Ditrysia</taxon>
        <taxon>Noctuoidea</taxon>
        <taxon>Erebidae</taxon>
        <taxon>Arctiinae</taxon>
        <taxon>Arctia</taxon>
    </lineage>
</organism>
<dbReference type="SUPFAM" id="SSF53098">
    <property type="entry name" value="Ribonuclease H-like"/>
    <property type="match status" value="1"/>
</dbReference>